<dbReference type="PRINTS" id="PR00419">
    <property type="entry name" value="ADXRDTASE"/>
</dbReference>
<evidence type="ECO:0000259" key="1">
    <source>
        <dbReference type="Pfam" id="PF01593"/>
    </source>
</evidence>
<dbReference type="PANTHER" id="PTHR42923:SF46">
    <property type="entry name" value="AMINE OXIDASE"/>
    <property type="match status" value="1"/>
</dbReference>
<dbReference type="InterPro" id="IPR050464">
    <property type="entry name" value="Zeta_carotene_desat/Oxidored"/>
</dbReference>
<proteinExistence type="predicted"/>
<accession>A0A5C6XBR9</accession>
<sequence length="544" mass="61395">MSKKVVILGGGVGGMSAAQELAERGFDVEVYERLDVLGGKARSIPVPGSASGGRKPLPGEHGFRFFPSFYRHTFDTMKRIPYGTNRRGVYDNLIETTHVMAAREGMTEISFPLYLPERLDDWEMLYRLIVKNEANIPRSEMLFFARKVLQFLTACTERRNTEYDDITWWDFVEADGKSDEYVDFLAVGLTRDLVAMQAEISSSRTVARIYVQLMLGILQPWLHVDSILNGPTTRVWIDPWEAYLTQLGVNFHKEASVDSFEFDEASGRISGVNITQGGDTFKVEADYYVSALPVEVMAQKVTPEMGQKDPMLATLDQLQTGWMNGILFFLNKDISLNHGHILYVDSPWALTSIFSQNFWEDIDLDEYGNGDLEGILSICISDWNTPGVIYGKAARDCTAEEIKEEVWAQITSRLNDTGTIYLDPADVIEWFLSPTIDIQPGQPTKNTEPLLLNTVGSLRYRPEAASQIENLFLASDYVRTNTDLATMESANEAARRAVNGILGREGWVLGLCRLYELEEPLIFKPARAIDYLRFKMGLPQLDYL</sequence>
<dbReference type="InterPro" id="IPR036188">
    <property type="entry name" value="FAD/NAD-bd_sf"/>
</dbReference>
<dbReference type="Proteomes" id="UP000321412">
    <property type="component" value="Unassembled WGS sequence"/>
</dbReference>
<dbReference type="PANTHER" id="PTHR42923">
    <property type="entry name" value="PROTOPORPHYRINOGEN OXIDASE"/>
    <property type="match status" value="1"/>
</dbReference>
<dbReference type="SUPFAM" id="SSF51905">
    <property type="entry name" value="FAD/NAD(P)-binding domain"/>
    <property type="match status" value="1"/>
</dbReference>
<dbReference type="InterPro" id="IPR002937">
    <property type="entry name" value="Amino_oxidase"/>
</dbReference>
<gene>
    <name evidence="2" type="ORF">FRC98_12670</name>
</gene>
<name>A0A5C6XBR9_9DELT</name>
<evidence type="ECO:0000313" key="3">
    <source>
        <dbReference type="Proteomes" id="UP000321412"/>
    </source>
</evidence>
<keyword evidence="3" id="KW-1185">Reference proteome</keyword>
<dbReference type="AlphaFoldDB" id="A0A5C6XBR9"/>
<comment type="caution">
    <text evidence="2">The sequence shown here is derived from an EMBL/GenBank/DDBJ whole genome shotgun (WGS) entry which is preliminary data.</text>
</comment>
<evidence type="ECO:0000313" key="2">
    <source>
        <dbReference type="EMBL" id="TXD36677.1"/>
    </source>
</evidence>
<feature type="domain" description="Amine oxidase" evidence="1">
    <location>
        <begin position="13"/>
        <end position="502"/>
    </location>
</feature>
<dbReference type="EMBL" id="VOSM01000005">
    <property type="protein sequence ID" value="TXD36677.1"/>
    <property type="molecule type" value="Genomic_DNA"/>
</dbReference>
<dbReference type="Pfam" id="PF01593">
    <property type="entry name" value="Amino_oxidase"/>
    <property type="match status" value="1"/>
</dbReference>
<organism evidence="2 3">
    <name type="scientific">Lujinxingia vulgaris</name>
    <dbReference type="NCBI Taxonomy" id="2600176"/>
    <lineage>
        <taxon>Bacteria</taxon>
        <taxon>Deltaproteobacteria</taxon>
        <taxon>Bradymonadales</taxon>
        <taxon>Lujinxingiaceae</taxon>
        <taxon>Lujinxingia</taxon>
    </lineage>
</organism>
<protein>
    <submittedName>
        <fullName evidence="2">FAD-binding protein</fullName>
    </submittedName>
</protein>
<reference evidence="2 3" key="1">
    <citation type="submission" date="2019-08" db="EMBL/GenBank/DDBJ databases">
        <title>Bradymonadales sp. TMQ4.</title>
        <authorList>
            <person name="Liang Q."/>
        </authorList>
    </citation>
    <scope>NUCLEOTIDE SEQUENCE [LARGE SCALE GENOMIC DNA]</scope>
    <source>
        <strain evidence="2 3">TMQ4</strain>
    </source>
</reference>
<dbReference type="OrthoDB" id="8845488at2"/>
<dbReference type="GO" id="GO:0016491">
    <property type="term" value="F:oxidoreductase activity"/>
    <property type="evidence" value="ECO:0007669"/>
    <property type="project" value="InterPro"/>
</dbReference>
<dbReference type="RefSeq" id="WP_146981805.1">
    <property type="nucleotide sequence ID" value="NZ_VOSM01000005.1"/>
</dbReference>
<dbReference type="Gene3D" id="3.50.50.60">
    <property type="entry name" value="FAD/NAD(P)-binding domain"/>
    <property type="match status" value="1"/>
</dbReference>